<dbReference type="SUPFAM" id="SSF56059">
    <property type="entry name" value="Glutathione synthetase ATP-binding domain-like"/>
    <property type="match status" value="1"/>
</dbReference>
<dbReference type="GO" id="GO:0005737">
    <property type="term" value="C:cytoplasm"/>
    <property type="evidence" value="ECO:0007669"/>
    <property type="project" value="TreeGrafter"/>
</dbReference>
<dbReference type="OrthoDB" id="583309at2"/>
<gene>
    <name evidence="1" type="ORF">EV674_11755</name>
</gene>
<keyword evidence="2" id="KW-1185">Reference proteome</keyword>
<dbReference type="EMBL" id="SLXH01000017">
    <property type="protein sequence ID" value="TCP16589.1"/>
    <property type="molecule type" value="Genomic_DNA"/>
</dbReference>
<accession>A0A4R2N6P8</accession>
<evidence type="ECO:0008006" key="3">
    <source>
        <dbReference type="Google" id="ProtNLM"/>
    </source>
</evidence>
<dbReference type="RefSeq" id="WP_132750430.1">
    <property type="nucleotide sequence ID" value="NZ_QXNC01000014.1"/>
</dbReference>
<proteinExistence type="predicted"/>
<dbReference type="GO" id="GO:0018169">
    <property type="term" value="F:ribosomal S6-glutamic acid ligase activity"/>
    <property type="evidence" value="ECO:0007669"/>
    <property type="project" value="TreeGrafter"/>
</dbReference>
<dbReference type="Gene3D" id="3.30.470.20">
    <property type="entry name" value="ATP-grasp fold, B domain"/>
    <property type="match status" value="1"/>
</dbReference>
<evidence type="ECO:0000313" key="1">
    <source>
        <dbReference type="EMBL" id="TCP16589.1"/>
    </source>
</evidence>
<dbReference type="AlphaFoldDB" id="A0A4R2N6P8"/>
<sequence length="341" mass="38778">MIAIFGSLEDPHAQEIEQKIRLLGYPCAIISTARKDLKNTSFVFLLNDEKSSIEITQGNITLNTNSIHSAWVCQPIFSLFSTTEEKFSQELKFWFFTWRESLNGIYALLEQRGILVNGSISEAVANQNKIRYIGNISKNILKQPKSIISNDRESLLNFFRNSDSCVVLKTLHQMQLSVDGEPTMLLASIVQEDDFLDFQQKNECPIFLQEYVEKIYDVRLTIVGDHIFSCKIDATHSDAGRIDWRAYDLANTPHSQYDLPSAIAEEIIGICRKMKLDYATIDLCVDQGGNYYLLDINPFGRYLWIEDAIGAPITDAIAKFLIKKQNSTNTIHRPFCLAGLQ</sequence>
<protein>
    <recommendedName>
        <fullName evidence="3">ATP-grasp domain-containing protein</fullName>
    </recommendedName>
</protein>
<evidence type="ECO:0000313" key="2">
    <source>
        <dbReference type="Proteomes" id="UP000295182"/>
    </source>
</evidence>
<dbReference type="PANTHER" id="PTHR21621">
    <property type="entry name" value="RIBOSOMAL PROTEIN S6 MODIFICATION PROTEIN"/>
    <property type="match status" value="1"/>
</dbReference>
<reference evidence="1 2" key="1">
    <citation type="submission" date="2019-03" db="EMBL/GenBank/DDBJ databases">
        <title>Genomic Encyclopedia of Type Strains, Phase IV (KMG-IV): sequencing the most valuable type-strain genomes for metagenomic binning, comparative biology and taxonomic classification.</title>
        <authorList>
            <person name="Goeker M."/>
        </authorList>
    </citation>
    <scope>NUCLEOTIDE SEQUENCE [LARGE SCALE GENOMIC DNA]</scope>
    <source>
        <strain evidence="1 2">DSM 1837</strain>
    </source>
</reference>
<dbReference type="GO" id="GO:0009432">
    <property type="term" value="P:SOS response"/>
    <property type="evidence" value="ECO:0007669"/>
    <property type="project" value="TreeGrafter"/>
</dbReference>
<dbReference type="Proteomes" id="UP000295182">
    <property type="component" value="Unassembled WGS sequence"/>
</dbReference>
<name>A0A4R2N6P8_9BURK</name>
<comment type="caution">
    <text evidence="1">The sequence shown here is derived from an EMBL/GenBank/DDBJ whole genome shotgun (WGS) entry which is preliminary data.</text>
</comment>
<organism evidence="1 2">
    <name type="scientific">Simplicispira metamorpha</name>
    <dbReference type="NCBI Taxonomy" id="80881"/>
    <lineage>
        <taxon>Bacteria</taxon>
        <taxon>Pseudomonadati</taxon>
        <taxon>Pseudomonadota</taxon>
        <taxon>Betaproteobacteria</taxon>
        <taxon>Burkholderiales</taxon>
        <taxon>Comamonadaceae</taxon>
        <taxon>Simplicispira</taxon>
    </lineage>
</organism>
<dbReference type="PANTHER" id="PTHR21621:SF0">
    <property type="entry name" value="BETA-CITRYLGLUTAMATE SYNTHASE B-RELATED"/>
    <property type="match status" value="1"/>
</dbReference>